<reference evidence="2 3" key="1">
    <citation type="submission" date="2021-01" db="EMBL/GenBank/DDBJ databases">
        <title>Streptomyces acididurans sp. nov., isolated from a peat swamp forest soil.</title>
        <authorList>
            <person name="Chantavorakit T."/>
            <person name="Duangmal K."/>
        </authorList>
    </citation>
    <scope>NUCLEOTIDE SEQUENCE [LARGE SCALE GENOMIC DNA]</scope>
    <source>
        <strain evidence="2 3">KK5PA1</strain>
    </source>
</reference>
<dbReference type="PROSITE" id="PS00455">
    <property type="entry name" value="AMP_BINDING"/>
    <property type="match status" value="1"/>
</dbReference>
<dbReference type="InterPro" id="IPR020845">
    <property type="entry name" value="AMP-binding_CS"/>
</dbReference>
<comment type="caution">
    <text evidence="2">The sequence shown here is derived from an EMBL/GenBank/DDBJ whole genome shotgun (WGS) entry which is preliminary data.</text>
</comment>
<evidence type="ECO:0000259" key="1">
    <source>
        <dbReference type="PROSITE" id="PS50075"/>
    </source>
</evidence>
<evidence type="ECO:0000313" key="2">
    <source>
        <dbReference type="EMBL" id="MBM9509253.1"/>
    </source>
</evidence>
<dbReference type="Gene3D" id="3.30.300.30">
    <property type="match status" value="1"/>
</dbReference>
<dbReference type="SUPFAM" id="SSF47336">
    <property type="entry name" value="ACP-like"/>
    <property type="match status" value="1"/>
</dbReference>
<dbReference type="RefSeq" id="WP_205362045.1">
    <property type="nucleotide sequence ID" value="NZ_JADKYB010000023.1"/>
</dbReference>
<dbReference type="PROSITE" id="PS50075">
    <property type="entry name" value="CARRIER"/>
    <property type="match status" value="1"/>
</dbReference>
<dbReference type="Pfam" id="PF00501">
    <property type="entry name" value="AMP-binding"/>
    <property type="match status" value="1"/>
</dbReference>
<dbReference type="PANTHER" id="PTHR45527">
    <property type="entry name" value="NONRIBOSOMAL PEPTIDE SYNTHETASE"/>
    <property type="match status" value="1"/>
</dbReference>
<accession>A0ABS2U0X6</accession>
<dbReference type="Pfam" id="PF13193">
    <property type="entry name" value="AMP-binding_C"/>
    <property type="match status" value="1"/>
</dbReference>
<protein>
    <submittedName>
        <fullName evidence="2">Non-ribosomal peptide synthetase</fullName>
    </submittedName>
</protein>
<dbReference type="InterPro" id="IPR025110">
    <property type="entry name" value="AMP-bd_C"/>
</dbReference>
<dbReference type="EMBL" id="JADKYB010000023">
    <property type="protein sequence ID" value="MBM9509253.1"/>
    <property type="molecule type" value="Genomic_DNA"/>
</dbReference>
<name>A0ABS2U0X6_9ACTN</name>
<dbReference type="Proteomes" id="UP000749040">
    <property type="component" value="Unassembled WGS sequence"/>
</dbReference>
<dbReference type="Gene3D" id="1.10.1200.10">
    <property type="entry name" value="ACP-like"/>
    <property type="match status" value="1"/>
</dbReference>
<proteinExistence type="predicted"/>
<dbReference type="InterPro" id="IPR009081">
    <property type="entry name" value="PP-bd_ACP"/>
</dbReference>
<gene>
    <name evidence="2" type="ORF">ITX44_32845</name>
</gene>
<dbReference type="InterPro" id="IPR042099">
    <property type="entry name" value="ANL_N_sf"/>
</dbReference>
<dbReference type="Pfam" id="PF00550">
    <property type="entry name" value="PP-binding"/>
    <property type="match status" value="1"/>
</dbReference>
<dbReference type="InterPro" id="IPR000873">
    <property type="entry name" value="AMP-dep_synth/lig_dom"/>
</dbReference>
<sequence length="874" mass="92777">MTVETHSLIVRLPGGADRLPPGVLCWRRTAASPESVRAVARREAARPMHPAAAPVRRVLVTAGDVADLVIVADRNAVSRSRLEQGFEQDFEQNLDVVAAPWAATAPAATAVSWGQGVPGQARSFETVPVTGGEREFLAAAALVLACYEARDRVTFAVVPGADAEARLVTAEVSGRTVADLLAPPVVTTAGEAVLGVVVTSCDGPDEYVAHHRPPYPVTAHVELGGATIVRVRWSFTDLVHPATARRFADQVSRLAGRLGQVAPDLDAGRLDLLTSAETAEVLRLGDGGARPPGEQVVARRFREIAVRRPGAVALCDGTEQWTYARLDRESGAMAAGLRAYGVGPGVPVGICLDVGAALVVSQLAVLKAGGTYVPMDPGHPADRLRYLADDARLRLVIGSAATFPDAGAMTVVEPAELGREPAGPEPPAADDGARAAYVIYTSGSTGRPKGVVVPQRNVCALVDAVRDDLRLGPDDTWTLFHSSAFDFSVWEIWGCLLTGGRLVLVPYWTRRDSDEFYDLLVRERVTVLNQTPSAFAQLVRTDERRRGELALRLVVFGGEALNVRMLAPWFARHPSATCRIVNMFGITETTVHVTSETVTPSAVSSGSRSVGRALPGWSVSVRDAHGRVLPPGVPGEIVVGGAGVATGYRGRPGLTAQRFVAGGTTAGDRVYRSGDLGRLHPDGRLDHLGRLDHQVKVRGHRIELDEIRSVILDLPGVREAAVRFRAGDDGDGRIEAYAVLEGATTEQVLEACRRILPGYMVPSSVTALAGLPMTANGKVDMSALPDPAVAPAPAASQEGDDALAGRLSAIWAEVLKADVAMTTNFFTAGGTSLGVVRVLARMQERGLPKVPVRQFYRNSTLAQFVDLVRTTIDG</sequence>
<dbReference type="PANTHER" id="PTHR45527:SF1">
    <property type="entry name" value="FATTY ACID SYNTHASE"/>
    <property type="match status" value="1"/>
</dbReference>
<keyword evidence="3" id="KW-1185">Reference proteome</keyword>
<organism evidence="2 3">
    <name type="scientific">Actinacidiphila acididurans</name>
    <dbReference type="NCBI Taxonomy" id="2784346"/>
    <lineage>
        <taxon>Bacteria</taxon>
        <taxon>Bacillati</taxon>
        <taxon>Actinomycetota</taxon>
        <taxon>Actinomycetes</taxon>
        <taxon>Kitasatosporales</taxon>
        <taxon>Streptomycetaceae</taxon>
        <taxon>Actinacidiphila</taxon>
    </lineage>
</organism>
<dbReference type="SUPFAM" id="SSF56801">
    <property type="entry name" value="Acetyl-CoA synthetase-like"/>
    <property type="match status" value="1"/>
</dbReference>
<evidence type="ECO:0000313" key="3">
    <source>
        <dbReference type="Proteomes" id="UP000749040"/>
    </source>
</evidence>
<dbReference type="InterPro" id="IPR045851">
    <property type="entry name" value="AMP-bd_C_sf"/>
</dbReference>
<dbReference type="InterPro" id="IPR010071">
    <property type="entry name" value="AA_adenyl_dom"/>
</dbReference>
<dbReference type="NCBIfam" id="TIGR01733">
    <property type="entry name" value="AA-adenyl-dom"/>
    <property type="match status" value="1"/>
</dbReference>
<dbReference type="InterPro" id="IPR036736">
    <property type="entry name" value="ACP-like_sf"/>
</dbReference>
<feature type="domain" description="Carrier" evidence="1">
    <location>
        <begin position="798"/>
        <end position="872"/>
    </location>
</feature>
<dbReference type="Gene3D" id="3.40.50.12780">
    <property type="entry name" value="N-terminal domain of ligase-like"/>
    <property type="match status" value="1"/>
</dbReference>